<dbReference type="InterPro" id="IPR003445">
    <property type="entry name" value="Cat_transpt"/>
</dbReference>
<evidence type="ECO:0000256" key="4">
    <source>
        <dbReference type="ARBA" id="ARBA00022989"/>
    </source>
</evidence>
<dbReference type="EMBL" id="JAPDFR010000004">
    <property type="protein sequence ID" value="KAK0387146.1"/>
    <property type="molecule type" value="Genomic_DNA"/>
</dbReference>
<evidence type="ECO:0000256" key="2">
    <source>
        <dbReference type="ARBA" id="ARBA00022448"/>
    </source>
</evidence>
<dbReference type="GO" id="GO:1990573">
    <property type="term" value="P:potassium ion import across plasma membrane"/>
    <property type="evidence" value="ECO:0007669"/>
    <property type="project" value="TreeGrafter"/>
</dbReference>
<dbReference type="GO" id="GO:0005886">
    <property type="term" value="C:plasma membrane"/>
    <property type="evidence" value="ECO:0007669"/>
    <property type="project" value="InterPro"/>
</dbReference>
<evidence type="ECO:0000256" key="3">
    <source>
        <dbReference type="ARBA" id="ARBA00022692"/>
    </source>
</evidence>
<accession>A0AA39GHH6</accession>
<evidence type="ECO:0000256" key="6">
    <source>
        <dbReference type="ARBA" id="ARBA00023136"/>
    </source>
</evidence>
<evidence type="ECO:0000256" key="7">
    <source>
        <dbReference type="PIRNR" id="PIRNR002450"/>
    </source>
</evidence>
<feature type="transmembrane region" description="Helical" evidence="7">
    <location>
        <begin position="36"/>
        <end position="55"/>
    </location>
</feature>
<name>A0AA39GHH6_SARSR</name>
<feature type="transmembrane region" description="Helical" evidence="7">
    <location>
        <begin position="318"/>
        <end position="341"/>
    </location>
</feature>
<feature type="region of interest" description="Disordered" evidence="8">
    <location>
        <begin position="734"/>
        <end position="759"/>
    </location>
</feature>
<keyword evidence="2 7" id="KW-0813">Transport</keyword>
<sequence>MASLKRRWVGYLEKHHNVEHVIVIVSRVLPPLNYITIHYTYFTIGCLLSSLIFWGSSEPFGKISYIDSLFMVTSAFTNTGLNTVNVSDMTTWQQVLLWILMIIGSPIWISLWTVLVRKHAFEKRFEAIVAADKEMKKRQTSLRRAPTLHTALSIRKPKTVPAIGSRIPGLGSRPSTSAGIELSTELAGLANRPRRLHSAPQAPIPTEVDRERTIVADNGDLSEPPVAGSHIAFAMPESPRSWAQTNTTRDLVLPEPRLSAGSDTSSSIDLEDVLFHWEKIVGKHNVSHNGQFHGLSSEEREQIGGTEYRALKILALTVPMYFILWQLLGAIALGAWMSVYARRRSANAGVEPWWAGIFLSVSAFNNGGLSVFDDSLVSFSRSYFVLIVIALLILAGNTAYPILLRLIFWSILKILNATTLKKTYGPWKETLQFILKYPRRVYTTLFPSRATWWLTVLLVLINSIDWVCFEVLNIGNEKVEASGVGERIMDGWFQSISVRAAGLIVFPLSDLYIAMQVVYLIMMYISVYPVVITMRTSNVYEERSLGIYGDDKSVSTVDSIDTAASFTNNDASRENPSVARSTAEPNKGQFLHRRRTGAVIGISVKRAMTFHGVGVHAPPKDGEENSRVNFISQQIRGQLAHDLWWLVLAVLIIVLIETSHFMRDPVTYSVFNVLFEGVSAYGCVGLSIGFPNKAYSFSGGCQLGSKLVLCAVMLRGRHRGLPVAVDRAVRLPGEKMHQEEEEDSRIRRTMTMQRRSQDF</sequence>
<evidence type="ECO:0000313" key="9">
    <source>
        <dbReference type="EMBL" id="KAK0387146.1"/>
    </source>
</evidence>
<comment type="similarity">
    <text evidence="7">Belongs to the TrkH potassium transport family.</text>
</comment>
<feature type="transmembrane region" description="Helical" evidence="7">
    <location>
        <begin position="450"/>
        <end position="472"/>
    </location>
</feature>
<reference evidence="9" key="1">
    <citation type="submission" date="2022-10" db="EMBL/GenBank/DDBJ databases">
        <title>Determination and structural analysis of whole genome sequence of Sarocladium strictum F4-1.</title>
        <authorList>
            <person name="Hu L."/>
            <person name="Jiang Y."/>
        </authorList>
    </citation>
    <scope>NUCLEOTIDE SEQUENCE</scope>
    <source>
        <strain evidence="9">F4-1</strain>
    </source>
</reference>
<dbReference type="PIRSF" id="PIRSF002450">
    <property type="entry name" value="K+_transpter_TRK"/>
    <property type="match status" value="1"/>
</dbReference>
<dbReference type="InterPro" id="IPR051143">
    <property type="entry name" value="TrkH_K-transport"/>
</dbReference>
<dbReference type="PANTHER" id="PTHR31064">
    <property type="entry name" value="POTASSIUM TRANSPORT PROTEIN DDB_G0292412-RELATED"/>
    <property type="match status" value="1"/>
</dbReference>
<keyword evidence="7" id="KW-0630">Potassium</keyword>
<comment type="subcellular location">
    <subcellularLocation>
        <location evidence="1">Membrane</location>
        <topology evidence="1">Multi-pass membrane protein</topology>
    </subcellularLocation>
</comment>
<feature type="transmembrane region" description="Helical" evidence="7">
    <location>
        <begin position="668"/>
        <end position="690"/>
    </location>
</feature>
<organism evidence="9 10">
    <name type="scientific">Sarocladium strictum</name>
    <name type="common">Black bundle disease fungus</name>
    <name type="synonym">Acremonium strictum</name>
    <dbReference type="NCBI Taxonomy" id="5046"/>
    <lineage>
        <taxon>Eukaryota</taxon>
        <taxon>Fungi</taxon>
        <taxon>Dikarya</taxon>
        <taxon>Ascomycota</taxon>
        <taxon>Pezizomycotina</taxon>
        <taxon>Sordariomycetes</taxon>
        <taxon>Hypocreomycetidae</taxon>
        <taxon>Hypocreales</taxon>
        <taxon>Sarocladiaceae</taxon>
        <taxon>Sarocladium</taxon>
    </lineage>
</organism>
<dbReference type="AlphaFoldDB" id="A0AA39GHH6"/>
<dbReference type="InterPro" id="IPR015958">
    <property type="entry name" value="Trk1_fungi"/>
</dbReference>
<comment type="caution">
    <text evidence="9">The sequence shown here is derived from an EMBL/GenBank/DDBJ whole genome shotgun (WGS) entry which is preliminary data.</text>
</comment>
<evidence type="ECO:0000256" key="8">
    <source>
        <dbReference type="SAM" id="MobiDB-lite"/>
    </source>
</evidence>
<dbReference type="GO" id="GO:0030007">
    <property type="term" value="P:intracellular potassium ion homeostasis"/>
    <property type="evidence" value="ECO:0007669"/>
    <property type="project" value="UniProtKB-UniRule"/>
</dbReference>
<keyword evidence="3 7" id="KW-0812">Transmembrane</keyword>
<protein>
    <recommendedName>
        <fullName evidence="7">Potassium transport protein</fullName>
    </recommendedName>
</protein>
<feature type="transmembrane region" description="Helical" evidence="7">
    <location>
        <begin position="353"/>
        <end position="372"/>
    </location>
</feature>
<dbReference type="Pfam" id="PF02386">
    <property type="entry name" value="TrkH"/>
    <property type="match status" value="1"/>
</dbReference>
<keyword evidence="5 7" id="KW-0406">Ion transport</keyword>
<keyword evidence="7" id="KW-0633">Potassium transport</keyword>
<evidence type="ECO:0000313" key="10">
    <source>
        <dbReference type="Proteomes" id="UP001175261"/>
    </source>
</evidence>
<evidence type="ECO:0000256" key="5">
    <source>
        <dbReference type="ARBA" id="ARBA00023065"/>
    </source>
</evidence>
<dbReference type="Proteomes" id="UP001175261">
    <property type="component" value="Unassembled WGS sequence"/>
</dbReference>
<evidence type="ECO:0000256" key="1">
    <source>
        <dbReference type="ARBA" id="ARBA00004141"/>
    </source>
</evidence>
<dbReference type="PANTHER" id="PTHR31064:SF37">
    <property type="entry name" value="TRANSPORTER, PUTATIVE (EUROFUNG)-RELATED"/>
    <property type="match status" value="1"/>
</dbReference>
<feature type="compositionally biased region" description="Polar residues" evidence="8">
    <location>
        <begin position="750"/>
        <end position="759"/>
    </location>
</feature>
<proteinExistence type="inferred from homology"/>
<keyword evidence="6 7" id="KW-0472">Membrane</keyword>
<feature type="transmembrane region" description="Helical" evidence="7">
    <location>
        <begin position="514"/>
        <end position="534"/>
    </location>
</feature>
<dbReference type="GO" id="GO:0140107">
    <property type="term" value="F:high-affinity potassium ion transmembrane transporter activity"/>
    <property type="evidence" value="ECO:0007669"/>
    <property type="project" value="TreeGrafter"/>
</dbReference>
<keyword evidence="4 7" id="KW-1133">Transmembrane helix</keyword>
<feature type="transmembrane region" description="Helical" evidence="7">
    <location>
        <begin position="384"/>
        <end position="412"/>
    </location>
</feature>
<gene>
    <name evidence="9" type="ORF">NLU13_5459</name>
</gene>
<keyword evidence="10" id="KW-1185">Reference proteome</keyword>
<feature type="transmembrane region" description="Helical" evidence="7">
    <location>
        <begin position="643"/>
        <end position="662"/>
    </location>
</feature>
<feature type="transmembrane region" description="Helical" evidence="7">
    <location>
        <begin position="95"/>
        <end position="115"/>
    </location>
</feature>